<dbReference type="InParanoid" id="F0Y9M4"/>
<feature type="compositionally biased region" description="Acidic residues" evidence="1">
    <location>
        <begin position="1"/>
        <end position="13"/>
    </location>
</feature>
<dbReference type="GO" id="GO:0003729">
    <property type="term" value="F:mRNA binding"/>
    <property type="evidence" value="ECO:0007669"/>
    <property type="project" value="TreeGrafter"/>
</dbReference>
<dbReference type="PANTHER" id="PTHR23092">
    <property type="entry name" value="POLY(A) RNA POLYMERASE"/>
    <property type="match status" value="1"/>
</dbReference>
<dbReference type="OrthoDB" id="273917at2759"/>
<feature type="region of interest" description="Disordered" evidence="1">
    <location>
        <begin position="1"/>
        <end position="24"/>
    </location>
</feature>
<keyword evidence="3" id="KW-1185">Reference proteome</keyword>
<dbReference type="GO" id="GO:0031499">
    <property type="term" value="C:TRAMP complex"/>
    <property type="evidence" value="ECO:0007669"/>
    <property type="project" value="TreeGrafter"/>
</dbReference>
<dbReference type="KEGG" id="aaf:AURANDRAFT_64284"/>
<evidence type="ECO:0000256" key="1">
    <source>
        <dbReference type="SAM" id="MobiDB-lite"/>
    </source>
</evidence>
<dbReference type="GeneID" id="20224753"/>
<dbReference type="GO" id="GO:0043634">
    <property type="term" value="P:polyadenylation-dependent ncRNA catabolic process"/>
    <property type="evidence" value="ECO:0007669"/>
    <property type="project" value="TreeGrafter"/>
</dbReference>
<dbReference type="InterPro" id="IPR045862">
    <property type="entry name" value="Trf4-like"/>
</dbReference>
<feature type="region of interest" description="Disordered" evidence="1">
    <location>
        <begin position="195"/>
        <end position="220"/>
    </location>
</feature>
<dbReference type="AlphaFoldDB" id="F0Y9M4"/>
<dbReference type="EMBL" id="GL833128">
    <property type="protein sequence ID" value="EGB08264.1"/>
    <property type="molecule type" value="Genomic_DNA"/>
</dbReference>
<dbReference type="Gene3D" id="3.30.460.10">
    <property type="entry name" value="Beta Polymerase, domain 2"/>
    <property type="match status" value="1"/>
</dbReference>
<dbReference type="GO" id="GO:0031123">
    <property type="term" value="P:RNA 3'-end processing"/>
    <property type="evidence" value="ECO:0007669"/>
    <property type="project" value="TreeGrafter"/>
</dbReference>
<dbReference type="Proteomes" id="UP000002729">
    <property type="component" value="Unassembled WGS sequence"/>
</dbReference>
<gene>
    <name evidence="2" type="ORF">AURANDRAFT_64284</name>
</gene>
<dbReference type="InterPro" id="IPR043519">
    <property type="entry name" value="NT_sf"/>
</dbReference>
<feature type="region of interest" description="Disordered" evidence="1">
    <location>
        <begin position="92"/>
        <end position="132"/>
    </location>
</feature>
<evidence type="ECO:0000313" key="2">
    <source>
        <dbReference type="EMBL" id="EGB08264.1"/>
    </source>
</evidence>
<dbReference type="GO" id="GO:1990817">
    <property type="term" value="F:poly(A) RNA polymerase activity"/>
    <property type="evidence" value="ECO:0007669"/>
    <property type="project" value="InterPro"/>
</dbReference>
<evidence type="ECO:0000313" key="3">
    <source>
        <dbReference type="Proteomes" id="UP000002729"/>
    </source>
</evidence>
<dbReference type="SUPFAM" id="SSF81301">
    <property type="entry name" value="Nucleotidyltransferase"/>
    <property type="match status" value="1"/>
</dbReference>
<proteinExistence type="predicted"/>
<sequence>MDGLDDISQEEIDAFAASGQDLGPGEDSIFVAAFAEAFDHDPNVAACRPCKPAPPLMFRSPTLVYLPQKAEAEFDALAGAYSANLAPNLAPSEGRWPSDGADASGYIASASDVPAPPAPAEDAPTPPADAPDGLAPSIAARLASSDAVEAALVSVCGFVDPVVMALASGHATEDALRAALARALGAEQAARVADAIVRGDRPEASSSSSDDDGDGDAPIPDWVRAADLDDQLVRFDAWVRGDGALRSGDDGPAADLGARLALAVQEAHPYALAEVYGSRACGVELFDSDVDLRLLDAVPLADVARAIDGAAWSRSVEHVHARVPVVKGVDRRTGLAFDVSRACDGDRAAADRGDAGDGTAAIEAFAAARAAYAPVCRFAKVLLRQSGLDDVYGGGLGSFRCCALVAKALPNKPPGAALLGVLDAWASPRAYDAPLSFGGSAVDLSSLDDPRALAACFARAAAAIRSGGLAAALDVPGLARRRRKHDRRTTPASCRFFCDAWPGRRFVPTKWWSSWSLTRTTPVSPSTIKPPKNWSKFSCVE</sequence>
<dbReference type="eggNOG" id="KOG1906">
    <property type="taxonomic scope" value="Eukaryota"/>
</dbReference>
<evidence type="ECO:0008006" key="4">
    <source>
        <dbReference type="Google" id="ProtNLM"/>
    </source>
</evidence>
<feature type="compositionally biased region" description="Pro residues" evidence="1">
    <location>
        <begin position="114"/>
        <end position="129"/>
    </location>
</feature>
<organism evidence="3">
    <name type="scientific">Aureococcus anophagefferens</name>
    <name type="common">Harmful bloom alga</name>
    <dbReference type="NCBI Taxonomy" id="44056"/>
    <lineage>
        <taxon>Eukaryota</taxon>
        <taxon>Sar</taxon>
        <taxon>Stramenopiles</taxon>
        <taxon>Ochrophyta</taxon>
        <taxon>Pelagophyceae</taxon>
        <taxon>Pelagomonadales</taxon>
        <taxon>Pelagomonadaceae</taxon>
        <taxon>Aureococcus</taxon>
    </lineage>
</organism>
<dbReference type="Gene3D" id="1.10.1410.10">
    <property type="match status" value="1"/>
</dbReference>
<name>F0Y9M4_AURAN</name>
<dbReference type="RefSeq" id="XP_009036993.1">
    <property type="nucleotide sequence ID" value="XM_009038745.1"/>
</dbReference>
<reference evidence="2 3" key="1">
    <citation type="journal article" date="2011" name="Proc. Natl. Acad. Sci. U.S.A.">
        <title>Niche of harmful alga Aureococcus anophagefferens revealed through ecogenomics.</title>
        <authorList>
            <person name="Gobler C.J."/>
            <person name="Berry D.L."/>
            <person name="Dyhrman S.T."/>
            <person name="Wilhelm S.W."/>
            <person name="Salamov A."/>
            <person name="Lobanov A.V."/>
            <person name="Zhang Y."/>
            <person name="Collier J.L."/>
            <person name="Wurch L.L."/>
            <person name="Kustka A.B."/>
            <person name="Dill B.D."/>
            <person name="Shah M."/>
            <person name="VerBerkmoes N.C."/>
            <person name="Kuo A."/>
            <person name="Terry A."/>
            <person name="Pangilinan J."/>
            <person name="Lindquist E.A."/>
            <person name="Lucas S."/>
            <person name="Paulsen I.T."/>
            <person name="Hattenrath-Lehmann T.K."/>
            <person name="Talmage S.C."/>
            <person name="Walker E.A."/>
            <person name="Koch F."/>
            <person name="Burson A.M."/>
            <person name="Marcoval M.A."/>
            <person name="Tang Y.Z."/>
            <person name="Lecleir G.R."/>
            <person name="Coyne K.J."/>
            <person name="Berg G.M."/>
            <person name="Bertrand E.M."/>
            <person name="Saito M.A."/>
            <person name="Gladyshev V.N."/>
            <person name="Grigoriev I.V."/>
        </authorList>
    </citation>
    <scope>NUCLEOTIDE SEQUENCE [LARGE SCALE GENOMIC DNA]</scope>
    <source>
        <strain evidence="3">CCMP 1984</strain>
    </source>
</reference>
<dbReference type="PANTHER" id="PTHR23092:SF15">
    <property type="entry name" value="INACTIVE NON-CANONICAL POLY(A) RNA POLYMERASE PROTEIN TRF4-2-RELATED"/>
    <property type="match status" value="1"/>
</dbReference>
<accession>F0Y9M4</accession>
<dbReference type="GO" id="GO:0005730">
    <property type="term" value="C:nucleolus"/>
    <property type="evidence" value="ECO:0007669"/>
    <property type="project" value="TreeGrafter"/>
</dbReference>
<protein>
    <recommendedName>
        <fullName evidence="4">Polymerase nucleotidyl transferase domain-containing protein</fullName>
    </recommendedName>
</protein>
<dbReference type="CDD" id="cd05402">
    <property type="entry name" value="NT_PAP_TUTase"/>
    <property type="match status" value="1"/>
</dbReference>